<proteinExistence type="predicted"/>
<organism evidence="1 2">
    <name type="scientific">Bacillus bingmayongensis</name>
    <dbReference type="NCBI Taxonomy" id="1150157"/>
    <lineage>
        <taxon>Bacteria</taxon>
        <taxon>Bacillati</taxon>
        <taxon>Bacillota</taxon>
        <taxon>Bacilli</taxon>
        <taxon>Bacillales</taxon>
        <taxon>Bacillaceae</taxon>
        <taxon>Bacillus</taxon>
    </lineage>
</organism>
<evidence type="ECO:0000313" key="2">
    <source>
        <dbReference type="Proteomes" id="UP001291930"/>
    </source>
</evidence>
<keyword evidence="2" id="KW-1185">Reference proteome</keyword>
<reference evidence="2" key="1">
    <citation type="submission" date="2023-11" db="EMBL/GenBank/DDBJ databases">
        <title>Genome Sequence of Bacillus pseudomycoides stain BUPM19.</title>
        <authorList>
            <person name="Farhat A."/>
        </authorList>
    </citation>
    <scope>NUCLEOTIDE SEQUENCE [LARGE SCALE GENOMIC DNA]</scope>
    <source>
        <strain evidence="2">BUPM19</strain>
    </source>
</reference>
<accession>A0ABU5K4A2</accession>
<comment type="caution">
    <text evidence="1">The sequence shown here is derived from an EMBL/GenBank/DDBJ whole genome shotgun (WGS) entry which is preliminary data.</text>
</comment>
<dbReference type="Proteomes" id="UP001291930">
    <property type="component" value="Unassembled WGS sequence"/>
</dbReference>
<dbReference type="EMBL" id="JAXOVW010000181">
    <property type="protein sequence ID" value="MDZ5610576.1"/>
    <property type="molecule type" value="Genomic_DNA"/>
</dbReference>
<sequence>MEVFLEFLKEMIKAVLREVTAHMFKKKFLDKRKTTLFYRRRKQKKKSGFRKR</sequence>
<dbReference type="RefSeq" id="WP_374219764.1">
    <property type="nucleotide sequence ID" value="NZ_JAXOVW010000181.1"/>
</dbReference>
<protein>
    <submittedName>
        <fullName evidence="1">Uncharacterized protein</fullName>
    </submittedName>
</protein>
<gene>
    <name evidence="1" type="ORF">U2I54_27090</name>
</gene>
<evidence type="ECO:0000313" key="1">
    <source>
        <dbReference type="EMBL" id="MDZ5610576.1"/>
    </source>
</evidence>
<name>A0ABU5K4A2_9BACI</name>